<evidence type="ECO:0000256" key="1">
    <source>
        <dbReference type="SAM" id="Phobius"/>
    </source>
</evidence>
<keyword evidence="1" id="KW-0472">Membrane</keyword>
<keyword evidence="1" id="KW-0812">Transmembrane</keyword>
<keyword evidence="1" id="KW-1133">Transmembrane helix</keyword>
<feature type="chain" id="PRO_5031110349" evidence="2">
    <location>
        <begin position="20"/>
        <end position="67"/>
    </location>
</feature>
<evidence type="ECO:0000313" key="4">
    <source>
        <dbReference type="EMBL" id="MBB3904166.1"/>
    </source>
</evidence>
<gene>
    <name evidence="3" type="ORF">GCM10007884_31610</name>
    <name evidence="4" type="ORF">GGR33_003685</name>
</gene>
<dbReference type="AlphaFoldDB" id="A0A7W6AKI1"/>
<reference evidence="6" key="2">
    <citation type="journal article" date="2019" name="Int. J. Syst. Evol. Microbiol.">
        <title>The Global Catalogue of Microorganisms (GCM) 10K type strain sequencing project: providing services to taxonomists for standard genome sequencing and annotation.</title>
        <authorList>
            <consortium name="The Broad Institute Genomics Platform"/>
            <consortium name="The Broad Institute Genome Sequencing Center for Infectious Disease"/>
            <person name="Wu L."/>
            <person name="Ma J."/>
        </authorList>
    </citation>
    <scope>NUCLEOTIDE SEQUENCE [LARGE SCALE GENOMIC DNA]</scope>
    <source>
        <strain evidence="6">NBRC 107710</strain>
    </source>
</reference>
<sequence>MTRFLAALALACACSPAVAEGASEPITGGDIYSLLGWFGIAGLVLGAVAVVLLIAFAAIGGFNDWSR</sequence>
<dbReference type="Proteomes" id="UP000517759">
    <property type="component" value="Unassembled WGS sequence"/>
</dbReference>
<proteinExistence type="predicted"/>
<keyword evidence="6" id="KW-1185">Reference proteome</keyword>
<organism evidence="4 5">
    <name type="scientific">Methylobacterium brachythecii</name>
    <dbReference type="NCBI Taxonomy" id="1176177"/>
    <lineage>
        <taxon>Bacteria</taxon>
        <taxon>Pseudomonadati</taxon>
        <taxon>Pseudomonadota</taxon>
        <taxon>Alphaproteobacteria</taxon>
        <taxon>Hyphomicrobiales</taxon>
        <taxon>Methylobacteriaceae</taxon>
        <taxon>Methylobacterium</taxon>
    </lineage>
</organism>
<name>A0A7W6AKI1_9HYPH</name>
<evidence type="ECO:0000313" key="6">
    <source>
        <dbReference type="Proteomes" id="UP001156881"/>
    </source>
</evidence>
<accession>A0A7W6AKI1</accession>
<comment type="caution">
    <text evidence="4">The sequence shown here is derived from an EMBL/GenBank/DDBJ whole genome shotgun (WGS) entry which is preliminary data.</text>
</comment>
<dbReference type="EMBL" id="JACIDN010000007">
    <property type="protein sequence ID" value="MBB3904166.1"/>
    <property type="molecule type" value="Genomic_DNA"/>
</dbReference>
<dbReference type="RefSeq" id="WP_183507788.1">
    <property type="nucleotide sequence ID" value="NZ_BSPG01000018.1"/>
</dbReference>
<keyword evidence="2" id="KW-0732">Signal</keyword>
<evidence type="ECO:0000313" key="3">
    <source>
        <dbReference type="EMBL" id="GLS45172.1"/>
    </source>
</evidence>
<reference evidence="4 5" key="3">
    <citation type="submission" date="2020-08" db="EMBL/GenBank/DDBJ databases">
        <title>Genomic Encyclopedia of Type Strains, Phase IV (KMG-IV): sequencing the most valuable type-strain genomes for metagenomic binning, comparative biology and taxonomic classification.</title>
        <authorList>
            <person name="Goeker M."/>
        </authorList>
    </citation>
    <scope>NUCLEOTIDE SEQUENCE [LARGE SCALE GENOMIC DNA]</scope>
    <source>
        <strain evidence="4 5">DSM 24105</strain>
    </source>
</reference>
<dbReference type="EMBL" id="BSPG01000018">
    <property type="protein sequence ID" value="GLS45172.1"/>
    <property type="molecule type" value="Genomic_DNA"/>
</dbReference>
<protein>
    <submittedName>
        <fullName evidence="4">Uncharacterized protein</fullName>
    </submittedName>
</protein>
<evidence type="ECO:0000256" key="2">
    <source>
        <dbReference type="SAM" id="SignalP"/>
    </source>
</evidence>
<reference evidence="3" key="1">
    <citation type="journal article" date="2014" name="Int. J. Syst. Evol. Microbiol.">
        <title>Complete genome of a new Firmicutes species belonging to the dominant human colonic microbiota ('Ruminococcus bicirculans') reveals two chromosomes and a selective capacity to utilize plant glucans.</title>
        <authorList>
            <consortium name="NISC Comparative Sequencing Program"/>
            <person name="Wegmann U."/>
            <person name="Louis P."/>
            <person name="Goesmann A."/>
            <person name="Henrissat B."/>
            <person name="Duncan S.H."/>
            <person name="Flint H.J."/>
        </authorList>
    </citation>
    <scope>NUCLEOTIDE SEQUENCE</scope>
    <source>
        <strain evidence="3">NBRC 107710</strain>
    </source>
</reference>
<dbReference type="Proteomes" id="UP001156881">
    <property type="component" value="Unassembled WGS sequence"/>
</dbReference>
<feature type="transmembrane region" description="Helical" evidence="1">
    <location>
        <begin position="35"/>
        <end position="62"/>
    </location>
</feature>
<feature type="signal peptide" evidence="2">
    <location>
        <begin position="1"/>
        <end position="19"/>
    </location>
</feature>
<reference evidence="3" key="4">
    <citation type="submission" date="2023-01" db="EMBL/GenBank/DDBJ databases">
        <title>Draft genome sequence of Methylobacterium brachythecii strain NBRC 107710.</title>
        <authorList>
            <person name="Sun Q."/>
            <person name="Mori K."/>
        </authorList>
    </citation>
    <scope>NUCLEOTIDE SEQUENCE</scope>
    <source>
        <strain evidence="3">NBRC 107710</strain>
    </source>
</reference>
<evidence type="ECO:0000313" key="5">
    <source>
        <dbReference type="Proteomes" id="UP000517759"/>
    </source>
</evidence>